<accession>K6W5B6</accession>
<name>K6W5B6_9MICO</name>
<feature type="compositionally biased region" description="Polar residues" evidence="1">
    <location>
        <begin position="424"/>
        <end position="437"/>
    </location>
</feature>
<dbReference type="AlphaFoldDB" id="K6W5B6"/>
<dbReference type="EMBL" id="BAGZ01000004">
    <property type="protein sequence ID" value="GAB76997.1"/>
    <property type="molecule type" value="Genomic_DNA"/>
</dbReference>
<reference evidence="2 3" key="1">
    <citation type="submission" date="2012-08" db="EMBL/GenBank/DDBJ databases">
        <title>Whole genome shotgun sequence of Austwickia chelonae NBRC 105200.</title>
        <authorList>
            <person name="Yoshida I."/>
            <person name="Hosoyama A."/>
            <person name="Tsuchikane K."/>
            <person name="Katsumata H."/>
            <person name="Ando Y."/>
            <person name="Ohji S."/>
            <person name="Hamada M."/>
            <person name="Tamura T."/>
            <person name="Yamazoe A."/>
            <person name="Yamazaki S."/>
            <person name="Fujita N."/>
        </authorList>
    </citation>
    <scope>NUCLEOTIDE SEQUENCE [LARGE SCALE GENOMIC DNA]</scope>
    <source>
        <strain evidence="2 3">NBRC 105200</strain>
    </source>
</reference>
<organism evidence="2 3">
    <name type="scientific">Austwickia chelonae NBRC 105200</name>
    <dbReference type="NCBI Taxonomy" id="1184607"/>
    <lineage>
        <taxon>Bacteria</taxon>
        <taxon>Bacillati</taxon>
        <taxon>Actinomycetota</taxon>
        <taxon>Actinomycetes</taxon>
        <taxon>Micrococcales</taxon>
        <taxon>Dermatophilaceae</taxon>
        <taxon>Austwickia</taxon>
    </lineage>
</organism>
<dbReference type="eggNOG" id="COG1475">
    <property type="taxonomic scope" value="Bacteria"/>
</dbReference>
<feature type="region of interest" description="Disordered" evidence="1">
    <location>
        <begin position="421"/>
        <end position="440"/>
    </location>
</feature>
<keyword evidence="3" id="KW-1185">Reference proteome</keyword>
<feature type="region of interest" description="Disordered" evidence="1">
    <location>
        <begin position="285"/>
        <end position="348"/>
    </location>
</feature>
<dbReference type="Proteomes" id="UP000008495">
    <property type="component" value="Unassembled WGS sequence"/>
</dbReference>
<proteinExistence type="predicted"/>
<evidence type="ECO:0000256" key="1">
    <source>
        <dbReference type="SAM" id="MobiDB-lite"/>
    </source>
</evidence>
<comment type="caution">
    <text evidence="2">The sequence shown here is derived from an EMBL/GenBank/DDBJ whole genome shotgun (WGS) entry which is preliminary data.</text>
</comment>
<dbReference type="STRING" id="100225.SAMN05421595_2133"/>
<protein>
    <recommendedName>
        <fullName evidence="4">ParB/Sulfiredoxin domain-containing protein</fullName>
    </recommendedName>
</protein>
<evidence type="ECO:0000313" key="3">
    <source>
        <dbReference type="Proteomes" id="UP000008495"/>
    </source>
</evidence>
<feature type="compositionally biased region" description="Low complexity" evidence="1">
    <location>
        <begin position="292"/>
        <end position="310"/>
    </location>
</feature>
<evidence type="ECO:0008006" key="4">
    <source>
        <dbReference type="Google" id="ProtNLM"/>
    </source>
</evidence>
<gene>
    <name evidence="2" type="ORF">AUCHE_04_00370</name>
</gene>
<evidence type="ECO:0000313" key="2">
    <source>
        <dbReference type="EMBL" id="GAB76997.1"/>
    </source>
</evidence>
<sequence>MRPPFPVKAVNLVDLDLDLRNSRFPRDAQSQADAFHLMMTTAGEDCLQLFRDITRKGQLSSSDLAIAVEKDGRFIVLEGNRRLTCLQIWNNPDLLATDDEIERTYLARFQRLITDSPYMAPTSITVAIAPSEEVADPVVERKHAGGAGGAGTVEWGAAMKDRRRARNNPAAASRAMAFIQLVSTELEDDQEVQADLETVRTKRYTMIQRFVDRGVVRDRLGLKFADGEMTFLYGPEATVDIVRAVLHDFAQPKAKSGKTWARELDTVRDFSDYLEGYERLLPNAARLADPDSATSETGGTSTHSSNGSTPTPDPGTNIPQTKGDPGVSTQKGYEGEDGRPPRPASPQSHIFRGLVLDQFTNRIQEVVRQTSMLNVQRQTEVASVLLRVILELATYQYLKSHGIEVERYLDRSLRTAIKHMEPSASDSLGQAEDTSPLQKAFHETTSDSIRLVQYAVHDVHSGRTPNEVLILAARYQPVLISMNKHMGNTSLT</sequence>